<gene>
    <name evidence="2" type="ORF">LCGC14_2406090</name>
</gene>
<dbReference type="SUPFAM" id="SSF53335">
    <property type="entry name" value="S-adenosyl-L-methionine-dependent methyltransferases"/>
    <property type="match status" value="1"/>
</dbReference>
<dbReference type="PANTHER" id="PTHR43591:SF110">
    <property type="entry name" value="RHODANESE DOMAIN-CONTAINING PROTEIN"/>
    <property type="match status" value="1"/>
</dbReference>
<dbReference type="AlphaFoldDB" id="A0A0F9CFZ0"/>
<dbReference type="InterPro" id="IPR013216">
    <property type="entry name" value="Methyltransf_11"/>
</dbReference>
<accession>A0A0F9CFZ0</accession>
<reference evidence="2" key="1">
    <citation type="journal article" date="2015" name="Nature">
        <title>Complex archaea that bridge the gap between prokaryotes and eukaryotes.</title>
        <authorList>
            <person name="Spang A."/>
            <person name="Saw J.H."/>
            <person name="Jorgensen S.L."/>
            <person name="Zaremba-Niedzwiedzka K."/>
            <person name="Martijn J."/>
            <person name="Lind A.E."/>
            <person name="van Eijk R."/>
            <person name="Schleper C."/>
            <person name="Guy L."/>
            <person name="Ettema T.J."/>
        </authorList>
    </citation>
    <scope>NUCLEOTIDE SEQUENCE</scope>
</reference>
<comment type="caution">
    <text evidence="2">The sequence shown here is derived from an EMBL/GenBank/DDBJ whole genome shotgun (WGS) entry which is preliminary data.</text>
</comment>
<dbReference type="InterPro" id="IPR029063">
    <property type="entry name" value="SAM-dependent_MTases_sf"/>
</dbReference>
<name>A0A0F9CFZ0_9ZZZZ</name>
<dbReference type="CDD" id="cd02440">
    <property type="entry name" value="AdoMet_MTases"/>
    <property type="match status" value="1"/>
</dbReference>
<dbReference type="EMBL" id="LAZR01036244">
    <property type="protein sequence ID" value="KKL25362.1"/>
    <property type="molecule type" value="Genomic_DNA"/>
</dbReference>
<feature type="domain" description="Methyltransferase type 11" evidence="1">
    <location>
        <begin position="37"/>
        <end position="138"/>
    </location>
</feature>
<dbReference type="Gene3D" id="3.40.50.150">
    <property type="entry name" value="Vaccinia Virus protein VP39"/>
    <property type="match status" value="1"/>
</dbReference>
<protein>
    <recommendedName>
        <fullName evidence="1">Methyltransferase type 11 domain-containing protein</fullName>
    </recommendedName>
</protein>
<proteinExistence type="predicted"/>
<dbReference type="Pfam" id="PF08241">
    <property type="entry name" value="Methyltransf_11"/>
    <property type="match status" value="1"/>
</dbReference>
<organism evidence="2">
    <name type="scientific">marine sediment metagenome</name>
    <dbReference type="NCBI Taxonomy" id="412755"/>
    <lineage>
        <taxon>unclassified sequences</taxon>
        <taxon>metagenomes</taxon>
        <taxon>ecological metagenomes</taxon>
    </lineage>
</organism>
<sequence length="194" mass="22335">MDVEKIREALGKEFAFIYKEISPVIKDLKLNKKAKILDIGTGMGRMAITLALNKYNVITGEPEDDKSKYAKQNWLESAKKVKVEHLITYTPFNAEELPFEDSSFDAVFIMGAMHHIDDKKASLKECKRVLTLGGVICIFEPNQEALIFIREKKFPDHPDSVDPREYAQDLHLSVELIERPFYDTFILKKNVKKK</sequence>
<evidence type="ECO:0000313" key="2">
    <source>
        <dbReference type="EMBL" id="KKL25362.1"/>
    </source>
</evidence>
<dbReference type="GO" id="GO:0008757">
    <property type="term" value="F:S-adenosylmethionine-dependent methyltransferase activity"/>
    <property type="evidence" value="ECO:0007669"/>
    <property type="project" value="InterPro"/>
</dbReference>
<dbReference type="PANTHER" id="PTHR43591">
    <property type="entry name" value="METHYLTRANSFERASE"/>
    <property type="match status" value="1"/>
</dbReference>
<evidence type="ECO:0000259" key="1">
    <source>
        <dbReference type="Pfam" id="PF08241"/>
    </source>
</evidence>